<comment type="catalytic activity">
    <reaction evidence="1">
        <text>[L-4-(L-arginin-2-N-yl)aspartate](n) + H2O = [L-4-(L-arginin-2-N-yl)aspartate](n-1) + L-4-(L-arginin-2-N-yl)aspartate</text>
        <dbReference type="Rhea" id="RHEA:12845"/>
        <dbReference type="Rhea" id="RHEA-COMP:13728"/>
        <dbReference type="Rhea" id="RHEA-COMP:13734"/>
        <dbReference type="ChEBI" id="CHEBI:15377"/>
        <dbReference type="ChEBI" id="CHEBI:137986"/>
        <dbReference type="ChEBI" id="CHEBI:137991"/>
        <dbReference type="EC" id="3.4.15.6"/>
    </reaction>
</comment>
<dbReference type="RefSeq" id="WP_152717456.1">
    <property type="nucleotide sequence ID" value="NZ_VOSJ01000247.1"/>
</dbReference>
<keyword evidence="6" id="KW-0645">Protease</keyword>
<evidence type="ECO:0000256" key="7">
    <source>
        <dbReference type="ARBA" id="ARBA00022801"/>
    </source>
</evidence>
<evidence type="ECO:0000256" key="6">
    <source>
        <dbReference type="ARBA" id="ARBA00022670"/>
    </source>
</evidence>
<dbReference type="GO" id="GO:0004180">
    <property type="term" value="F:carboxypeptidase activity"/>
    <property type="evidence" value="ECO:0007669"/>
    <property type="project" value="UniProtKB-KW"/>
</dbReference>
<proteinExistence type="inferred from homology"/>
<organism evidence="10 11">
    <name type="scientific">Microvirga tunisiensis</name>
    <dbReference type="NCBI Taxonomy" id="2108360"/>
    <lineage>
        <taxon>Bacteria</taxon>
        <taxon>Pseudomonadati</taxon>
        <taxon>Pseudomonadota</taxon>
        <taxon>Alphaproteobacteria</taxon>
        <taxon>Hyphomicrobiales</taxon>
        <taxon>Methylobacteriaceae</taxon>
        <taxon>Microvirga</taxon>
    </lineage>
</organism>
<dbReference type="OrthoDB" id="9799980at2"/>
<dbReference type="GO" id="GO:0008241">
    <property type="term" value="F:peptidyl-dipeptidase activity"/>
    <property type="evidence" value="ECO:0007669"/>
    <property type="project" value="UniProtKB-EC"/>
</dbReference>
<feature type="active site" description="Charge relay system" evidence="9">
    <location>
        <position position="133"/>
    </location>
</feature>
<evidence type="ECO:0000256" key="5">
    <source>
        <dbReference type="ARBA" id="ARBA00015719"/>
    </source>
</evidence>
<dbReference type="SUPFAM" id="SSF52317">
    <property type="entry name" value="Class I glutamine amidotransferase-like"/>
    <property type="match status" value="1"/>
</dbReference>
<dbReference type="PIRSF" id="PIRSF032067">
    <property type="entry name" value="Cyanophycinase"/>
    <property type="match status" value="1"/>
</dbReference>
<dbReference type="GO" id="GO:0006508">
    <property type="term" value="P:proteolysis"/>
    <property type="evidence" value="ECO:0007669"/>
    <property type="project" value="UniProtKB-KW"/>
</dbReference>
<keyword evidence="10" id="KW-0121">Carboxypeptidase</keyword>
<gene>
    <name evidence="10" type="ORF">FS320_38015</name>
</gene>
<keyword evidence="8" id="KW-0720">Serine protease</keyword>
<comment type="function">
    <text evidence="2">Exopeptidase that catalyzes the hydrolytic cleavage of multi-L-arginyl-poly-L-aspartic acid (cyanophycin; a water-insoluble reserve polymer) into aspartate-arginine dipeptides.</text>
</comment>
<feature type="active site" description="Charge relay system" evidence="9">
    <location>
        <position position="202"/>
    </location>
</feature>
<dbReference type="NCBIfam" id="TIGR02069">
    <property type="entry name" value="cyanophycinase"/>
    <property type="match status" value="1"/>
</dbReference>
<comment type="similarity">
    <text evidence="3">Belongs to the peptidase S51 family.</text>
</comment>
<evidence type="ECO:0000256" key="2">
    <source>
        <dbReference type="ARBA" id="ARBA00002039"/>
    </source>
</evidence>
<keyword evidence="11" id="KW-1185">Reference proteome</keyword>
<accession>A0A5N7MUH1</accession>
<reference evidence="10 11" key="1">
    <citation type="journal article" date="2019" name="Syst. Appl. Microbiol.">
        <title>Microvirga tunisiensis sp. nov., a root nodule symbiotic bacterium isolated from Lupinus micranthus and L. luteus grown in Northern Tunisia.</title>
        <authorList>
            <person name="Msaddak A."/>
            <person name="Rejili M."/>
            <person name="Duran D."/>
            <person name="Mars M."/>
            <person name="Palacios J.M."/>
            <person name="Ruiz-Argueso T."/>
            <person name="Rey L."/>
            <person name="Imperial J."/>
        </authorList>
    </citation>
    <scope>NUCLEOTIDE SEQUENCE [LARGE SCALE GENOMIC DNA]</scope>
    <source>
        <strain evidence="10 11">Lmie10</strain>
    </source>
</reference>
<dbReference type="InterPro" id="IPR011811">
    <property type="entry name" value="Peptidase_S51_cyanophycinase"/>
</dbReference>
<protein>
    <recommendedName>
        <fullName evidence="5">Cyanophycinase</fullName>
        <ecNumber evidence="4">3.4.15.6</ecNumber>
    </recommendedName>
</protein>
<evidence type="ECO:0000256" key="9">
    <source>
        <dbReference type="PIRSR" id="PIRSR032067-1"/>
    </source>
</evidence>
<evidence type="ECO:0000313" key="11">
    <source>
        <dbReference type="Proteomes" id="UP000403266"/>
    </source>
</evidence>
<evidence type="ECO:0000256" key="3">
    <source>
        <dbReference type="ARBA" id="ARBA00006534"/>
    </source>
</evidence>
<dbReference type="CDD" id="cd03145">
    <property type="entry name" value="GAT1_cyanophycinase"/>
    <property type="match status" value="1"/>
</dbReference>
<name>A0A5N7MUH1_9HYPH</name>
<dbReference type="Gene3D" id="3.40.50.880">
    <property type="match status" value="1"/>
</dbReference>
<sequence length="284" mass="30789">MQERARKKSKGPLIIIGGGEDKEGERTILREVARQLGGGKLVIATVASHEPEGYFESYQRAFNDLGVTDLVEIYVKDRSETLDPEKLRVFDGAAGVFFSGGDQLRISSQIGDTPIEQRVRDLHERGGVLAGTSAGASVMSETMLVKGTSGESYKIGDLHMAPGLGLVRNVIIDQHFAERGRFGRLFGAVAHNPRELGIGIDEDTALVLEEERFEVIGSGCVYVVDGAGVTHSNIAEAEPERSLSMYDIRMHVLSSGDAFDLAKRRPTEVPDVRKSHAIEAQLAG</sequence>
<feature type="active site" description="Charge relay system" evidence="9">
    <location>
        <position position="175"/>
    </location>
</feature>
<dbReference type="Proteomes" id="UP000403266">
    <property type="component" value="Unassembled WGS sequence"/>
</dbReference>
<dbReference type="PANTHER" id="PTHR36175">
    <property type="entry name" value="CYANOPHYCINASE"/>
    <property type="match status" value="1"/>
</dbReference>
<evidence type="ECO:0000256" key="1">
    <source>
        <dbReference type="ARBA" id="ARBA00001092"/>
    </source>
</evidence>
<comment type="caution">
    <text evidence="10">The sequence shown here is derived from an EMBL/GenBank/DDBJ whole genome shotgun (WGS) entry which is preliminary data.</text>
</comment>
<dbReference type="Pfam" id="PF03575">
    <property type="entry name" value="Peptidase_S51"/>
    <property type="match status" value="1"/>
</dbReference>
<evidence type="ECO:0000313" key="10">
    <source>
        <dbReference type="EMBL" id="MPR30633.1"/>
    </source>
</evidence>
<evidence type="ECO:0000256" key="4">
    <source>
        <dbReference type="ARBA" id="ARBA00013115"/>
    </source>
</evidence>
<dbReference type="GO" id="GO:0008236">
    <property type="term" value="F:serine-type peptidase activity"/>
    <property type="evidence" value="ECO:0007669"/>
    <property type="project" value="UniProtKB-KW"/>
</dbReference>
<evidence type="ECO:0000256" key="8">
    <source>
        <dbReference type="ARBA" id="ARBA00022825"/>
    </source>
</evidence>
<dbReference type="PANTHER" id="PTHR36175:SF1">
    <property type="entry name" value="CYANOPHYCINASE"/>
    <property type="match status" value="1"/>
</dbReference>
<dbReference type="EMBL" id="VOSK01000411">
    <property type="protein sequence ID" value="MPR30633.1"/>
    <property type="molecule type" value="Genomic_DNA"/>
</dbReference>
<keyword evidence="7 10" id="KW-0378">Hydrolase</keyword>
<dbReference type="InterPro" id="IPR005320">
    <property type="entry name" value="Peptidase_S51"/>
</dbReference>
<dbReference type="EC" id="3.4.15.6" evidence="4"/>
<dbReference type="InterPro" id="IPR029062">
    <property type="entry name" value="Class_I_gatase-like"/>
</dbReference>
<dbReference type="AlphaFoldDB" id="A0A5N7MUH1"/>